<gene>
    <name evidence="3" type="ORF">GCM10011369_18100</name>
</gene>
<comment type="similarity">
    <text evidence="1">Belongs to the aspartate/glutamate racemases family.</text>
</comment>
<dbReference type="InterPro" id="IPR015942">
    <property type="entry name" value="Asp/Glu/hydantoin_racemase"/>
</dbReference>
<dbReference type="Pfam" id="PF01177">
    <property type="entry name" value="Asp_Glu_race"/>
    <property type="match status" value="1"/>
</dbReference>
<comment type="caution">
    <text evidence="3">The sequence shown here is derived from an EMBL/GenBank/DDBJ whole genome shotgun (WGS) entry which is preliminary data.</text>
</comment>
<dbReference type="InterPro" id="IPR004380">
    <property type="entry name" value="Asp_race"/>
</dbReference>
<dbReference type="RefSeq" id="WP_087506920.1">
    <property type="nucleotide sequence ID" value="NZ_BMDX01000007.1"/>
</dbReference>
<reference evidence="4" key="1">
    <citation type="journal article" date="2019" name="Int. J. Syst. Evol. Microbiol.">
        <title>The Global Catalogue of Microorganisms (GCM) 10K type strain sequencing project: providing services to taxonomists for standard genome sequencing and annotation.</title>
        <authorList>
            <consortium name="The Broad Institute Genomics Platform"/>
            <consortium name="The Broad Institute Genome Sequencing Center for Infectious Disease"/>
            <person name="Wu L."/>
            <person name="Ma J."/>
        </authorList>
    </citation>
    <scope>NUCLEOTIDE SEQUENCE [LARGE SCALE GENOMIC DNA]</scope>
    <source>
        <strain evidence="4">CGMCC 1.10130</strain>
    </source>
</reference>
<dbReference type="AlphaFoldDB" id="A0A8J2U4Y1"/>
<evidence type="ECO:0000256" key="2">
    <source>
        <dbReference type="ARBA" id="ARBA00023235"/>
    </source>
</evidence>
<evidence type="ECO:0000256" key="1">
    <source>
        <dbReference type="ARBA" id="ARBA00007847"/>
    </source>
</evidence>
<keyword evidence="4" id="KW-1185">Reference proteome</keyword>
<dbReference type="Proteomes" id="UP000619743">
    <property type="component" value="Unassembled WGS sequence"/>
</dbReference>
<sequence length="101" mass="11273">MEQDFYKRRLQDQQIEVCIPNDDDRAEVHRVIYQELCQGQLSAQSKQHYLEVIDKLAAQGAQAVILGCTEISMLLSSTDTSIPLIDTTAVHANKAVELALS</sequence>
<evidence type="ECO:0008006" key="5">
    <source>
        <dbReference type="Google" id="ProtNLM"/>
    </source>
</evidence>
<protein>
    <recommendedName>
        <fullName evidence="5">Aspartate racemase</fullName>
    </recommendedName>
</protein>
<dbReference type="InterPro" id="IPR001920">
    <property type="entry name" value="Asp/Glu_race"/>
</dbReference>
<dbReference type="Gene3D" id="3.40.50.1860">
    <property type="match status" value="1"/>
</dbReference>
<dbReference type="PANTHER" id="PTHR21198">
    <property type="entry name" value="GLUTAMATE RACEMASE"/>
    <property type="match status" value="1"/>
</dbReference>
<dbReference type="NCBIfam" id="TIGR00035">
    <property type="entry name" value="asp_race"/>
    <property type="match status" value="1"/>
</dbReference>
<accession>A0A8J2U4Y1</accession>
<dbReference type="EMBL" id="BMDX01000007">
    <property type="protein sequence ID" value="GGA76589.1"/>
    <property type="molecule type" value="Genomic_DNA"/>
</dbReference>
<dbReference type="OrthoDB" id="9803739at2"/>
<keyword evidence="2" id="KW-0413">Isomerase</keyword>
<organism evidence="3 4">
    <name type="scientific">Neiella marina</name>
    <dbReference type="NCBI Taxonomy" id="508461"/>
    <lineage>
        <taxon>Bacteria</taxon>
        <taxon>Pseudomonadati</taxon>
        <taxon>Pseudomonadota</taxon>
        <taxon>Gammaproteobacteria</taxon>
        <taxon>Alteromonadales</taxon>
        <taxon>Echinimonadaceae</taxon>
        <taxon>Neiella</taxon>
    </lineage>
</organism>
<evidence type="ECO:0000313" key="3">
    <source>
        <dbReference type="EMBL" id="GGA76589.1"/>
    </source>
</evidence>
<dbReference type="GO" id="GO:0047661">
    <property type="term" value="F:amino-acid racemase activity"/>
    <property type="evidence" value="ECO:0007669"/>
    <property type="project" value="InterPro"/>
</dbReference>
<proteinExistence type="inferred from homology"/>
<evidence type="ECO:0000313" key="4">
    <source>
        <dbReference type="Proteomes" id="UP000619743"/>
    </source>
</evidence>
<dbReference type="PANTHER" id="PTHR21198:SF7">
    <property type="entry name" value="ASPARTATE-GLUTAMATE RACEMASE FAMILY"/>
    <property type="match status" value="1"/>
</dbReference>
<dbReference type="SUPFAM" id="SSF53681">
    <property type="entry name" value="Aspartate/glutamate racemase"/>
    <property type="match status" value="1"/>
</dbReference>
<name>A0A8J2U4Y1_9GAMM</name>